<comment type="caution">
    <text evidence="2">The sequence shown here is derived from an EMBL/GenBank/DDBJ whole genome shotgun (WGS) entry which is preliminary data.</text>
</comment>
<organism evidence="2 3">
    <name type="scientific">Mucilaginibacter roseus</name>
    <dbReference type="NCBI Taxonomy" id="1528868"/>
    <lineage>
        <taxon>Bacteria</taxon>
        <taxon>Pseudomonadati</taxon>
        <taxon>Bacteroidota</taxon>
        <taxon>Sphingobacteriia</taxon>
        <taxon>Sphingobacteriales</taxon>
        <taxon>Sphingobacteriaceae</taxon>
        <taxon>Mucilaginibacter</taxon>
    </lineage>
</organism>
<keyword evidence="3" id="KW-1185">Reference proteome</keyword>
<sequence>MKKNLILLTIISLAFFACKKDRATTSGTDTDGKKYAVTFGVNGFDQVTEPIGTKAGKKTLADTSNIRKIASLSYVLYNTNGKKIKTKNYKNTEVEFGSIRDSLPQGNYIAVIIGGDFFINGDVANAGITFYKKISFTVSNSPFSQSVTLERMNAGLQVIVEDTVPAGDYPRSYRISVNDYSTFSIFNYQPLSTTFIARSYLKETSQRDTIDIGTIPSILNTVTPMTVTVGAYRNSNGTSVIALKTIGNVMFYRNKKTILRGKLFNNDTTGTGNAGFKISFNNTELNIDSTKYGF</sequence>
<feature type="signal peptide" evidence="1">
    <location>
        <begin position="1"/>
        <end position="19"/>
    </location>
</feature>
<gene>
    <name evidence="2" type="ORF">LT679_06600</name>
</gene>
<dbReference type="EMBL" id="JAJPWV010000002">
    <property type="protein sequence ID" value="MCD8740267.1"/>
    <property type="molecule type" value="Genomic_DNA"/>
</dbReference>
<feature type="chain" id="PRO_5045723814" description="DUF4397 domain-containing protein" evidence="1">
    <location>
        <begin position="20"/>
        <end position="294"/>
    </location>
</feature>
<accession>A0ABS8U341</accession>
<dbReference type="Proteomes" id="UP001199919">
    <property type="component" value="Unassembled WGS sequence"/>
</dbReference>
<reference evidence="2 3" key="1">
    <citation type="submission" date="2021-12" db="EMBL/GenBank/DDBJ databases">
        <title>Mucilaginibacter roseus genome.</title>
        <authorList>
            <person name="Ferreira J.R."/>
            <person name="Newman J.D."/>
        </authorList>
    </citation>
    <scope>NUCLEOTIDE SEQUENCE [LARGE SCALE GENOMIC DNA]</scope>
    <source>
        <strain evidence="2 3">LMG 28454</strain>
    </source>
</reference>
<evidence type="ECO:0008006" key="4">
    <source>
        <dbReference type="Google" id="ProtNLM"/>
    </source>
</evidence>
<dbReference type="PROSITE" id="PS51257">
    <property type="entry name" value="PROKAR_LIPOPROTEIN"/>
    <property type="match status" value="1"/>
</dbReference>
<proteinExistence type="predicted"/>
<protein>
    <recommendedName>
        <fullName evidence="4">DUF4397 domain-containing protein</fullName>
    </recommendedName>
</protein>
<evidence type="ECO:0000313" key="3">
    <source>
        <dbReference type="Proteomes" id="UP001199919"/>
    </source>
</evidence>
<evidence type="ECO:0000313" key="2">
    <source>
        <dbReference type="EMBL" id="MCD8740267.1"/>
    </source>
</evidence>
<dbReference type="RefSeq" id="WP_232176666.1">
    <property type="nucleotide sequence ID" value="NZ_JAJPWV010000002.1"/>
</dbReference>
<evidence type="ECO:0000256" key="1">
    <source>
        <dbReference type="SAM" id="SignalP"/>
    </source>
</evidence>
<name>A0ABS8U341_9SPHI</name>
<keyword evidence="1" id="KW-0732">Signal</keyword>